<dbReference type="AlphaFoldDB" id="A0A4Y7SWL7"/>
<protein>
    <submittedName>
        <fullName evidence="1">Uncharacterized protein</fullName>
    </submittedName>
</protein>
<keyword evidence="2" id="KW-1185">Reference proteome</keyword>
<dbReference type="EMBL" id="QPFP01000051">
    <property type="protein sequence ID" value="TEB26101.1"/>
    <property type="molecule type" value="Genomic_DNA"/>
</dbReference>
<evidence type="ECO:0000313" key="2">
    <source>
        <dbReference type="Proteomes" id="UP000298030"/>
    </source>
</evidence>
<dbReference type="Proteomes" id="UP000298030">
    <property type="component" value="Unassembled WGS sequence"/>
</dbReference>
<accession>A0A4Y7SWL7</accession>
<reference evidence="1 2" key="1">
    <citation type="journal article" date="2019" name="Nat. Ecol. Evol.">
        <title>Megaphylogeny resolves global patterns of mushroom evolution.</title>
        <authorList>
            <person name="Varga T."/>
            <person name="Krizsan K."/>
            <person name="Foldi C."/>
            <person name="Dima B."/>
            <person name="Sanchez-Garcia M."/>
            <person name="Sanchez-Ramirez S."/>
            <person name="Szollosi G.J."/>
            <person name="Szarkandi J.G."/>
            <person name="Papp V."/>
            <person name="Albert L."/>
            <person name="Andreopoulos W."/>
            <person name="Angelini C."/>
            <person name="Antonin V."/>
            <person name="Barry K.W."/>
            <person name="Bougher N.L."/>
            <person name="Buchanan P."/>
            <person name="Buyck B."/>
            <person name="Bense V."/>
            <person name="Catcheside P."/>
            <person name="Chovatia M."/>
            <person name="Cooper J."/>
            <person name="Damon W."/>
            <person name="Desjardin D."/>
            <person name="Finy P."/>
            <person name="Geml J."/>
            <person name="Haridas S."/>
            <person name="Hughes K."/>
            <person name="Justo A."/>
            <person name="Karasinski D."/>
            <person name="Kautmanova I."/>
            <person name="Kiss B."/>
            <person name="Kocsube S."/>
            <person name="Kotiranta H."/>
            <person name="LaButti K.M."/>
            <person name="Lechner B.E."/>
            <person name="Liimatainen K."/>
            <person name="Lipzen A."/>
            <person name="Lukacs Z."/>
            <person name="Mihaltcheva S."/>
            <person name="Morgado L.N."/>
            <person name="Niskanen T."/>
            <person name="Noordeloos M.E."/>
            <person name="Ohm R.A."/>
            <person name="Ortiz-Santana B."/>
            <person name="Ovrebo C."/>
            <person name="Racz N."/>
            <person name="Riley R."/>
            <person name="Savchenko A."/>
            <person name="Shiryaev A."/>
            <person name="Soop K."/>
            <person name="Spirin V."/>
            <person name="Szebenyi C."/>
            <person name="Tomsovsky M."/>
            <person name="Tulloss R.E."/>
            <person name="Uehling J."/>
            <person name="Grigoriev I.V."/>
            <person name="Vagvolgyi C."/>
            <person name="Papp T."/>
            <person name="Martin F.M."/>
            <person name="Miettinen O."/>
            <person name="Hibbett D.S."/>
            <person name="Nagy L.G."/>
        </authorList>
    </citation>
    <scope>NUCLEOTIDE SEQUENCE [LARGE SCALE GENOMIC DNA]</scope>
    <source>
        <strain evidence="1 2">FP101781</strain>
    </source>
</reference>
<organism evidence="1 2">
    <name type="scientific">Coprinellus micaceus</name>
    <name type="common">Glistening ink-cap mushroom</name>
    <name type="synonym">Coprinus micaceus</name>
    <dbReference type="NCBI Taxonomy" id="71717"/>
    <lineage>
        <taxon>Eukaryota</taxon>
        <taxon>Fungi</taxon>
        <taxon>Dikarya</taxon>
        <taxon>Basidiomycota</taxon>
        <taxon>Agaricomycotina</taxon>
        <taxon>Agaricomycetes</taxon>
        <taxon>Agaricomycetidae</taxon>
        <taxon>Agaricales</taxon>
        <taxon>Agaricineae</taxon>
        <taxon>Psathyrellaceae</taxon>
        <taxon>Coprinellus</taxon>
    </lineage>
</organism>
<proteinExistence type="predicted"/>
<comment type="caution">
    <text evidence="1">The sequence shown here is derived from an EMBL/GenBank/DDBJ whole genome shotgun (WGS) entry which is preliminary data.</text>
</comment>
<gene>
    <name evidence="1" type="ORF">FA13DRAFT_1111240</name>
</gene>
<name>A0A4Y7SWL7_COPMI</name>
<evidence type="ECO:0000313" key="1">
    <source>
        <dbReference type="EMBL" id="TEB26101.1"/>
    </source>
</evidence>
<sequence length="90" mass="9979">MFQERPADCTRRPGKGPAGPRFLVEVAHVKWRVDPTLRVVWCERRRDVGCGDIVSNAWEVCAVVVCAPFFEGLSLDVIGNLNNCSEMMGG</sequence>